<proteinExistence type="predicted"/>
<dbReference type="AlphaFoldDB" id="A0A5D4G213"/>
<dbReference type="Pfam" id="PF00581">
    <property type="entry name" value="Rhodanese"/>
    <property type="match status" value="1"/>
</dbReference>
<dbReference type="PANTHER" id="PTHR43031">
    <property type="entry name" value="FAD-DEPENDENT OXIDOREDUCTASE"/>
    <property type="match status" value="1"/>
</dbReference>
<protein>
    <submittedName>
        <fullName evidence="1">Rhodanese-like domain-containing protein</fullName>
    </submittedName>
</protein>
<dbReference type="InterPro" id="IPR036873">
    <property type="entry name" value="Rhodanese-like_dom_sf"/>
</dbReference>
<dbReference type="PROSITE" id="PS50206">
    <property type="entry name" value="RHODANESE_3"/>
    <property type="match status" value="1"/>
</dbReference>
<gene>
    <name evidence="1" type="ORF">D8K17_03845</name>
</gene>
<name>A0A5D4G213_LACLL</name>
<reference evidence="1" key="1">
    <citation type="submission" date="2018-10" db="EMBL/GenBank/DDBJ databases">
        <title>Chromosomal inversion in Lactococcus lactis subsp. lactis bv. diacetylactis S50.</title>
        <authorList>
            <person name="Kojic M."/>
            <person name="Jovcic B."/>
        </authorList>
    </citation>
    <scope>NUCLEOTIDE SEQUENCE</scope>
    <source>
        <strain evidence="1">S50</strain>
    </source>
</reference>
<sequence length="125" mass="14098">MEIINLTYIPLGVYNYYKSNNQEVKMQTIDISELELLTESENPVIVDVREDFEYNSGHVPNAKNIPLSQLEERYAEITDGTYLICQSGARSARACQYLSTKGIDTINISGGTIAWNGPLEFTDRL</sequence>
<organism evidence="1">
    <name type="scientific">Lactococcus lactis subsp. lactis bv. diacetylactis</name>
    <dbReference type="NCBI Taxonomy" id="44688"/>
    <lineage>
        <taxon>Bacteria</taxon>
        <taxon>Bacillati</taxon>
        <taxon>Bacillota</taxon>
        <taxon>Bacilli</taxon>
        <taxon>Lactobacillales</taxon>
        <taxon>Streptococcaceae</taxon>
        <taxon>Lactococcus</taxon>
    </lineage>
</organism>
<dbReference type="InterPro" id="IPR050229">
    <property type="entry name" value="GlpE_sulfurtransferase"/>
</dbReference>
<dbReference type="EMBL" id="RBVM01000001">
    <property type="protein sequence ID" value="RKO37483.1"/>
    <property type="molecule type" value="Genomic_DNA"/>
</dbReference>
<accession>A0A5D4G213</accession>
<dbReference type="Gene3D" id="3.40.250.10">
    <property type="entry name" value="Rhodanese-like domain"/>
    <property type="match status" value="1"/>
</dbReference>
<dbReference type="PANTHER" id="PTHR43031:SF17">
    <property type="entry name" value="SULFURTRANSFERASE YTWF-RELATED"/>
    <property type="match status" value="1"/>
</dbReference>
<dbReference type="InterPro" id="IPR001763">
    <property type="entry name" value="Rhodanese-like_dom"/>
</dbReference>
<dbReference type="SMART" id="SM00450">
    <property type="entry name" value="RHOD"/>
    <property type="match status" value="1"/>
</dbReference>
<evidence type="ECO:0000313" key="1">
    <source>
        <dbReference type="EMBL" id="RKO37483.1"/>
    </source>
</evidence>
<comment type="caution">
    <text evidence="1">The sequence shown here is derived from an EMBL/GenBank/DDBJ whole genome shotgun (WGS) entry which is preliminary data.</text>
</comment>
<dbReference type="SUPFAM" id="SSF52821">
    <property type="entry name" value="Rhodanese/Cell cycle control phosphatase"/>
    <property type="match status" value="1"/>
</dbReference>
<dbReference type="CDD" id="cd00158">
    <property type="entry name" value="RHOD"/>
    <property type="match status" value="1"/>
</dbReference>